<sequence length="34" mass="3972">MRRSISCMTFRNKKAICVLLLSSLHKEFLRSSSQ</sequence>
<proteinExistence type="predicted"/>
<organism evidence="1">
    <name type="scientific">Arundo donax</name>
    <name type="common">Giant reed</name>
    <name type="synonym">Donax arundinaceus</name>
    <dbReference type="NCBI Taxonomy" id="35708"/>
    <lineage>
        <taxon>Eukaryota</taxon>
        <taxon>Viridiplantae</taxon>
        <taxon>Streptophyta</taxon>
        <taxon>Embryophyta</taxon>
        <taxon>Tracheophyta</taxon>
        <taxon>Spermatophyta</taxon>
        <taxon>Magnoliopsida</taxon>
        <taxon>Liliopsida</taxon>
        <taxon>Poales</taxon>
        <taxon>Poaceae</taxon>
        <taxon>PACMAD clade</taxon>
        <taxon>Arundinoideae</taxon>
        <taxon>Arundineae</taxon>
        <taxon>Arundo</taxon>
    </lineage>
</organism>
<dbReference type="EMBL" id="GBRH01171800">
    <property type="protein sequence ID" value="JAE26096.1"/>
    <property type="molecule type" value="Transcribed_RNA"/>
</dbReference>
<protein>
    <submittedName>
        <fullName evidence="1">Uncharacterized protein</fullName>
    </submittedName>
</protein>
<reference evidence="1" key="1">
    <citation type="submission" date="2014-09" db="EMBL/GenBank/DDBJ databases">
        <authorList>
            <person name="Magalhaes I.L.F."/>
            <person name="Oliveira U."/>
            <person name="Santos F.R."/>
            <person name="Vidigal T.H.D.A."/>
            <person name="Brescovit A.D."/>
            <person name="Santos A.J."/>
        </authorList>
    </citation>
    <scope>NUCLEOTIDE SEQUENCE</scope>
    <source>
        <tissue evidence="1">Shoot tissue taken approximately 20 cm above the soil surface</tissue>
    </source>
</reference>
<name>A0A0A9GU75_ARUDO</name>
<reference evidence="1" key="2">
    <citation type="journal article" date="2015" name="Data Brief">
        <title>Shoot transcriptome of the giant reed, Arundo donax.</title>
        <authorList>
            <person name="Barrero R.A."/>
            <person name="Guerrero F.D."/>
            <person name="Moolhuijzen P."/>
            <person name="Goolsby J.A."/>
            <person name="Tidwell J."/>
            <person name="Bellgard S.E."/>
            <person name="Bellgard M.I."/>
        </authorList>
    </citation>
    <scope>NUCLEOTIDE SEQUENCE</scope>
    <source>
        <tissue evidence="1">Shoot tissue taken approximately 20 cm above the soil surface</tissue>
    </source>
</reference>
<accession>A0A0A9GU75</accession>
<dbReference type="AlphaFoldDB" id="A0A0A9GU75"/>
<evidence type="ECO:0000313" key="1">
    <source>
        <dbReference type="EMBL" id="JAE26096.1"/>
    </source>
</evidence>